<gene>
    <name evidence="7" type="ORF">B1B_18410</name>
</gene>
<name>T0YEZ2_9ZZZZ</name>
<dbReference type="GO" id="GO:0005829">
    <property type="term" value="C:cytosol"/>
    <property type="evidence" value="ECO:0007669"/>
    <property type="project" value="TreeGrafter"/>
</dbReference>
<organism evidence="7">
    <name type="scientific">mine drainage metagenome</name>
    <dbReference type="NCBI Taxonomy" id="410659"/>
    <lineage>
        <taxon>unclassified sequences</taxon>
        <taxon>metagenomes</taxon>
        <taxon>ecological metagenomes</taxon>
    </lineage>
</organism>
<evidence type="ECO:0000313" key="7">
    <source>
        <dbReference type="EMBL" id="EQD30417.1"/>
    </source>
</evidence>
<comment type="pathway">
    <text evidence="1">Cofactor biosynthesis; riboflavin biosynthesis; riboflavin from 2-hydroxy-3-oxobutyl phosphate and 5-amino-6-(D-ribitylamino)uracil: step 1/2.</text>
</comment>
<dbReference type="HAMAP" id="MF_00178">
    <property type="entry name" value="Lumazine_synth"/>
    <property type="match status" value="1"/>
</dbReference>
<dbReference type="PANTHER" id="PTHR21058:SF0">
    <property type="entry name" value="6,7-DIMETHYL-8-RIBITYLLUMAZINE SYNTHASE"/>
    <property type="match status" value="1"/>
</dbReference>
<keyword evidence="4" id="KW-0686">Riboflavin biosynthesis</keyword>
<evidence type="ECO:0000256" key="5">
    <source>
        <dbReference type="ARBA" id="ARBA00022679"/>
    </source>
</evidence>
<dbReference type="AlphaFoldDB" id="T0YEZ2"/>
<evidence type="ECO:0000256" key="3">
    <source>
        <dbReference type="ARBA" id="ARBA00012664"/>
    </source>
</evidence>
<dbReference type="CDD" id="cd09209">
    <property type="entry name" value="Lumazine_synthase-I"/>
    <property type="match status" value="1"/>
</dbReference>
<dbReference type="SUPFAM" id="SSF52121">
    <property type="entry name" value="Lumazine synthase"/>
    <property type="match status" value="1"/>
</dbReference>
<protein>
    <recommendedName>
        <fullName evidence="3">6,7-dimethyl-8-ribityllumazine synthase</fullName>
        <ecNumber evidence="3">2.5.1.78</ecNumber>
    </recommendedName>
</protein>
<dbReference type="InterPro" id="IPR002180">
    <property type="entry name" value="LS/RS"/>
</dbReference>
<dbReference type="UniPathway" id="UPA00275">
    <property type="reaction ID" value="UER00404"/>
</dbReference>
<dbReference type="GO" id="GO:0009349">
    <property type="term" value="C:riboflavin synthase complex"/>
    <property type="evidence" value="ECO:0007669"/>
    <property type="project" value="InterPro"/>
</dbReference>
<dbReference type="InterPro" id="IPR036467">
    <property type="entry name" value="LS/RS_sf"/>
</dbReference>
<evidence type="ECO:0000256" key="6">
    <source>
        <dbReference type="ARBA" id="ARBA00048785"/>
    </source>
</evidence>
<evidence type="ECO:0000256" key="4">
    <source>
        <dbReference type="ARBA" id="ARBA00022619"/>
    </source>
</evidence>
<dbReference type="Gene3D" id="3.40.50.960">
    <property type="entry name" value="Lumazine/riboflavin synthase"/>
    <property type="match status" value="1"/>
</dbReference>
<comment type="similarity">
    <text evidence="2">Belongs to the DMRL synthase family.</text>
</comment>
<dbReference type="EC" id="2.5.1.78" evidence="3"/>
<dbReference type="GO" id="GO:0009231">
    <property type="term" value="P:riboflavin biosynthetic process"/>
    <property type="evidence" value="ECO:0007669"/>
    <property type="project" value="UniProtKB-UniPathway"/>
</dbReference>
<reference evidence="7" key="2">
    <citation type="journal article" date="2014" name="ISME J.">
        <title>Microbial stratification in low pH oxic and suboxic macroscopic growths along an acid mine drainage.</title>
        <authorList>
            <person name="Mendez-Garcia C."/>
            <person name="Mesa V."/>
            <person name="Sprenger R.R."/>
            <person name="Richter M."/>
            <person name="Diez M.S."/>
            <person name="Solano J."/>
            <person name="Bargiela R."/>
            <person name="Golyshina O.V."/>
            <person name="Manteca A."/>
            <person name="Ramos J.L."/>
            <person name="Gallego J.R."/>
            <person name="Llorente I."/>
            <person name="Martins Dos Santos V.A."/>
            <person name="Jensen O.N."/>
            <person name="Pelaez A.I."/>
            <person name="Sanchez J."/>
            <person name="Ferrer M."/>
        </authorList>
    </citation>
    <scope>NUCLEOTIDE SEQUENCE</scope>
</reference>
<dbReference type="Pfam" id="PF00885">
    <property type="entry name" value="DMRL_synthase"/>
    <property type="match status" value="1"/>
</dbReference>
<reference evidence="7" key="1">
    <citation type="submission" date="2013-08" db="EMBL/GenBank/DDBJ databases">
        <authorList>
            <person name="Mendez C."/>
            <person name="Richter M."/>
            <person name="Ferrer M."/>
            <person name="Sanchez J."/>
        </authorList>
    </citation>
    <scope>NUCLEOTIDE SEQUENCE</scope>
</reference>
<sequence length="157" mass="16381">MRQLQGVLDGRGLKVCLVAARFNETTVERLVEGARRALLQHGVSEDDIELIWVPGAFEIAVAAAERVQRGGVDALVALGAVIRGETPHFEYVAQGAASGIAELGVRHRVAIGFGVLTVNTVEQAAERAGGKLGNKGWEAACAALELASVLGSIRGEG</sequence>
<dbReference type="NCBIfam" id="TIGR00114">
    <property type="entry name" value="lumazine-synth"/>
    <property type="match status" value="1"/>
</dbReference>
<comment type="caution">
    <text evidence="7">The sequence shown here is derived from an EMBL/GenBank/DDBJ whole genome shotgun (WGS) entry which is preliminary data.</text>
</comment>
<dbReference type="GO" id="GO:0000906">
    <property type="term" value="F:6,7-dimethyl-8-ribityllumazine synthase activity"/>
    <property type="evidence" value="ECO:0007669"/>
    <property type="project" value="UniProtKB-EC"/>
</dbReference>
<proteinExistence type="inferred from homology"/>
<accession>T0YEZ2</accession>
<keyword evidence="5 7" id="KW-0808">Transferase</keyword>
<dbReference type="EMBL" id="AUZY01012319">
    <property type="protein sequence ID" value="EQD30417.1"/>
    <property type="molecule type" value="Genomic_DNA"/>
</dbReference>
<evidence type="ECO:0000256" key="1">
    <source>
        <dbReference type="ARBA" id="ARBA00004917"/>
    </source>
</evidence>
<dbReference type="PANTHER" id="PTHR21058">
    <property type="entry name" value="6,7-DIMETHYL-8-RIBITYLLUMAZINE SYNTHASE DMRL SYNTHASE LUMAZINE SYNTHASE"/>
    <property type="match status" value="1"/>
</dbReference>
<dbReference type="InterPro" id="IPR034964">
    <property type="entry name" value="LS"/>
</dbReference>
<comment type="catalytic activity">
    <reaction evidence="6">
        <text>(2S)-2-hydroxy-3-oxobutyl phosphate + 5-amino-6-(D-ribitylamino)uracil = 6,7-dimethyl-8-(1-D-ribityl)lumazine + phosphate + 2 H2O + H(+)</text>
        <dbReference type="Rhea" id="RHEA:26152"/>
        <dbReference type="ChEBI" id="CHEBI:15377"/>
        <dbReference type="ChEBI" id="CHEBI:15378"/>
        <dbReference type="ChEBI" id="CHEBI:15934"/>
        <dbReference type="ChEBI" id="CHEBI:43474"/>
        <dbReference type="ChEBI" id="CHEBI:58201"/>
        <dbReference type="ChEBI" id="CHEBI:58830"/>
        <dbReference type="EC" id="2.5.1.78"/>
    </reaction>
</comment>
<evidence type="ECO:0000256" key="2">
    <source>
        <dbReference type="ARBA" id="ARBA00007424"/>
    </source>
</evidence>